<proteinExistence type="predicted"/>
<feature type="region of interest" description="Disordered" evidence="2">
    <location>
        <begin position="1"/>
        <end position="355"/>
    </location>
</feature>
<evidence type="ECO:0000313" key="4">
    <source>
        <dbReference type="Proteomes" id="UP001303760"/>
    </source>
</evidence>
<accession>A0AAN7C9K3</accession>
<protein>
    <submittedName>
        <fullName evidence="3">Uncharacterized protein</fullName>
    </submittedName>
</protein>
<evidence type="ECO:0000256" key="2">
    <source>
        <dbReference type="SAM" id="MobiDB-lite"/>
    </source>
</evidence>
<evidence type="ECO:0000313" key="3">
    <source>
        <dbReference type="EMBL" id="KAK4237507.1"/>
    </source>
</evidence>
<dbReference type="AlphaFoldDB" id="A0AAN7C9K3"/>
<feature type="compositionally biased region" description="Polar residues" evidence="2">
    <location>
        <begin position="206"/>
        <end position="219"/>
    </location>
</feature>
<keyword evidence="4" id="KW-1185">Reference proteome</keyword>
<comment type="caution">
    <text evidence="3">The sequence shown here is derived from an EMBL/GenBank/DDBJ whole genome shotgun (WGS) entry which is preliminary data.</text>
</comment>
<feature type="compositionally biased region" description="Acidic residues" evidence="2">
    <location>
        <begin position="773"/>
        <end position="788"/>
    </location>
</feature>
<feature type="compositionally biased region" description="Low complexity" evidence="2">
    <location>
        <begin position="177"/>
        <end position="205"/>
    </location>
</feature>
<sequence>MPSIFGKSGSTAGRAKPRHKSIRGTISAPIPIPKAPDDDEFPIRNPGSAKASLAADDDDFPMREPGTGIATPLPLTHSPGPSPDEPLEQPGDSGRREQPSQQGPQTGGYEGSSSSSTEREQEPGGMQMPAPSGTPASTGGSGGSRTDLAQDVRPGPPSTPPIAPQAGASTPGERPVSRPASRSPPHRLSPQKRSPPSVSPSTVSPQTRRATNPVLSTIRYSAVSDVPSNPTAQSKDSPQRKKSTLRSALGKLFGRGRKKNGNGHQDAATDSGRESGPLVSAQHRSDPTAQLGRPTQRSPKRSASLPISELDRPLRSHSIGPDDIMAIESARNSLQAEAVTPGSLTGAGARRRAATGGHALLRPLFNREWGAGLSPRPASAQGRGSRAGGRAEPEDPSEIGRAITSDSAGGMRRRSRSLSGLQALVGVQPAGRRRSDEIRYWRESYDPGFISPLSSNAQDDVDDTGPGDVSAPESPAVEKPPKTPPQPFNFNLLSKEMMGMKITHAASMDMRLGDLESRTLQLERVVDQLCRSVPGFKGPVDAREMVQPGSSRRSLETDTHSHVSFGDVPAYSRPLHPPSSSTARAPSLAANAMAPFHPTSNPTVRGAMSMPTIGREAAGKTDDVSHVDVIAKLRADLDAERAARQALEASVKKLSERLNTLSTTMFAMVRGPSESKSQERLAPSSVGGSSPLLKPPTSLLVPPPPQEQLSVFETDDDDEEEEEDDETEAQSTKRGSLPTKADPEDGEITEEDFQTPREERTPMTYGAFGEELRPDDDDGDEGAGGEEDDPKRKKAARTLSLSQLTLGKGQRTRI</sequence>
<feature type="region of interest" description="Disordered" evidence="2">
    <location>
        <begin position="540"/>
        <end position="560"/>
    </location>
</feature>
<feature type="compositionally biased region" description="Pro residues" evidence="2">
    <location>
        <begin position="154"/>
        <end position="163"/>
    </location>
</feature>
<evidence type="ECO:0000256" key="1">
    <source>
        <dbReference type="SAM" id="Coils"/>
    </source>
</evidence>
<reference evidence="3" key="1">
    <citation type="journal article" date="2023" name="Mol. Phylogenet. Evol.">
        <title>Genome-scale phylogeny and comparative genomics of the fungal order Sordariales.</title>
        <authorList>
            <person name="Hensen N."/>
            <person name="Bonometti L."/>
            <person name="Westerberg I."/>
            <person name="Brannstrom I.O."/>
            <person name="Guillou S."/>
            <person name="Cros-Aarteil S."/>
            <person name="Calhoun S."/>
            <person name="Haridas S."/>
            <person name="Kuo A."/>
            <person name="Mondo S."/>
            <person name="Pangilinan J."/>
            <person name="Riley R."/>
            <person name="LaButti K."/>
            <person name="Andreopoulos B."/>
            <person name="Lipzen A."/>
            <person name="Chen C."/>
            <person name="Yan M."/>
            <person name="Daum C."/>
            <person name="Ng V."/>
            <person name="Clum A."/>
            <person name="Steindorff A."/>
            <person name="Ohm R.A."/>
            <person name="Martin F."/>
            <person name="Silar P."/>
            <person name="Natvig D.O."/>
            <person name="Lalanne C."/>
            <person name="Gautier V."/>
            <person name="Ament-Velasquez S.L."/>
            <person name="Kruys A."/>
            <person name="Hutchinson M.I."/>
            <person name="Powell A.J."/>
            <person name="Barry K."/>
            <person name="Miller A.N."/>
            <person name="Grigoriev I.V."/>
            <person name="Debuchy R."/>
            <person name="Gladieux P."/>
            <person name="Hiltunen Thoren M."/>
            <person name="Johannesson H."/>
        </authorList>
    </citation>
    <scope>NUCLEOTIDE SEQUENCE</scope>
    <source>
        <strain evidence="3">CBS 532.94</strain>
    </source>
</reference>
<feature type="compositionally biased region" description="Low complexity" evidence="2">
    <location>
        <begin position="344"/>
        <end position="355"/>
    </location>
</feature>
<feature type="compositionally biased region" description="Acidic residues" evidence="2">
    <location>
        <begin position="744"/>
        <end position="753"/>
    </location>
</feature>
<dbReference type="EMBL" id="MU860135">
    <property type="protein sequence ID" value="KAK4237507.1"/>
    <property type="molecule type" value="Genomic_DNA"/>
</dbReference>
<feature type="compositionally biased region" description="Low complexity" evidence="2">
    <location>
        <begin position="689"/>
        <end position="700"/>
    </location>
</feature>
<keyword evidence="1" id="KW-0175">Coiled coil</keyword>
<feature type="coiled-coil region" evidence="1">
    <location>
        <begin position="630"/>
        <end position="664"/>
    </location>
</feature>
<feature type="region of interest" description="Disordered" evidence="2">
    <location>
        <begin position="669"/>
        <end position="814"/>
    </location>
</feature>
<feature type="compositionally biased region" description="Low complexity" evidence="2">
    <location>
        <begin position="129"/>
        <end position="138"/>
    </location>
</feature>
<name>A0AAN7C9K3_9PEZI</name>
<feature type="compositionally biased region" description="Polar residues" evidence="2">
    <location>
        <begin position="226"/>
        <end position="236"/>
    </location>
</feature>
<organism evidence="3 4">
    <name type="scientific">Achaetomium macrosporum</name>
    <dbReference type="NCBI Taxonomy" id="79813"/>
    <lineage>
        <taxon>Eukaryota</taxon>
        <taxon>Fungi</taxon>
        <taxon>Dikarya</taxon>
        <taxon>Ascomycota</taxon>
        <taxon>Pezizomycotina</taxon>
        <taxon>Sordariomycetes</taxon>
        <taxon>Sordariomycetidae</taxon>
        <taxon>Sordariales</taxon>
        <taxon>Chaetomiaceae</taxon>
        <taxon>Achaetomium</taxon>
    </lineage>
</organism>
<dbReference type="Proteomes" id="UP001303760">
    <property type="component" value="Unassembled WGS sequence"/>
</dbReference>
<gene>
    <name evidence="3" type="ORF">C8A03DRAFT_34529</name>
</gene>
<feature type="compositionally biased region" description="Acidic residues" evidence="2">
    <location>
        <begin position="713"/>
        <end position="728"/>
    </location>
</feature>
<feature type="region of interest" description="Disordered" evidence="2">
    <location>
        <begin position="449"/>
        <end position="487"/>
    </location>
</feature>
<reference evidence="3" key="2">
    <citation type="submission" date="2023-05" db="EMBL/GenBank/DDBJ databases">
        <authorList>
            <consortium name="Lawrence Berkeley National Laboratory"/>
            <person name="Steindorff A."/>
            <person name="Hensen N."/>
            <person name="Bonometti L."/>
            <person name="Westerberg I."/>
            <person name="Brannstrom I.O."/>
            <person name="Guillou S."/>
            <person name="Cros-Aarteil S."/>
            <person name="Calhoun S."/>
            <person name="Haridas S."/>
            <person name="Kuo A."/>
            <person name="Mondo S."/>
            <person name="Pangilinan J."/>
            <person name="Riley R."/>
            <person name="Labutti K."/>
            <person name="Andreopoulos B."/>
            <person name="Lipzen A."/>
            <person name="Chen C."/>
            <person name="Yanf M."/>
            <person name="Daum C."/>
            <person name="Ng V."/>
            <person name="Clum A."/>
            <person name="Ohm R."/>
            <person name="Martin F."/>
            <person name="Silar P."/>
            <person name="Natvig D."/>
            <person name="Lalanne C."/>
            <person name="Gautier V."/>
            <person name="Ament-Velasquez S.L."/>
            <person name="Kruys A."/>
            <person name="Hutchinson M.I."/>
            <person name="Powell A.J."/>
            <person name="Barry K."/>
            <person name="Miller A.N."/>
            <person name="Grigoriev I.V."/>
            <person name="Debuchy R."/>
            <person name="Gladieux P."/>
            <person name="Thoren M.H."/>
            <person name="Johannesson H."/>
        </authorList>
    </citation>
    <scope>NUCLEOTIDE SEQUENCE</scope>
    <source>
        <strain evidence="3">CBS 532.94</strain>
    </source>
</reference>
<feature type="compositionally biased region" description="Low complexity" evidence="2">
    <location>
        <begin position="376"/>
        <end position="390"/>
    </location>
</feature>
<feature type="region of interest" description="Disordered" evidence="2">
    <location>
        <begin position="369"/>
        <end position="416"/>
    </location>
</feature>